<accession>A0AAW9GS54</accession>
<comment type="caution">
    <text evidence="1">The sequence shown here is derived from an EMBL/GenBank/DDBJ whole genome shotgun (WGS) entry which is preliminary data.</text>
</comment>
<dbReference type="AlphaFoldDB" id="A0AAW9GS54"/>
<dbReference type="Pfam" id="PF00106">
    <property type="entry name" value="adh_short"/>
    <property type="match status" value="1"/>
</dbReference>
<dbReference type="Gene3D" id="3.40.50.720">
    <property type="entry name" value="NAD(P)-binding Rossmann-like Domain"/>
    <property type="match status" value="1"/>
</dbReference>
<proteinExistence type="predicted"/>
<gene>
    <name evidence="1" type="ORF">SOH20_29340</name>
</gene>
<dbReference type="Proteomes" id="UP001274571">
    <property type="component" value="Unassembled WGS sequence"/>
</dbReference>
<name>A0AAW9GS54_BACTU</name>
<dbReference type="PANTHER" id="PTHR45458">
    <property type="entry name" value="SHORT-CHAIN DEHYDROGENASE/REDUCTASE SDR"/>
    <property type="match status" value="1"/>
</dbReference>
<reference evidence="1" key="1">
    <citation type="submission" date="2023-11" db="EMBL/GenBank/DDBJ databases">
        <title>Genome Sequence of Bacillus thuringiensis stain BLB 30AF.</title>
        <authorList>
            <person name="Farhat A."/>
        </authorList>
    </citation>
    <scope>NUCLEOTIDE SEQUENCE</scope>
    <source>
        <strain evidence="1">BLB30AF</strain>
    </source>
</reference>
<sequence>MNGYVLITGASRGLGYELLKKFHTKNYFVFPLVRNDLDAKKIRSEFTDRCHLIQTDISLDSSKKTLEKEVTKFTDKLDIVINNAGIPGKEFEIAKVDSEEINELFNIHCLGVIRTVQATLPFLQKSLNPRIINVSSRLGSLSKMASDEFKNRKFSYSYRIAKASQNMLTICLHNELNPMGIHISAIHPGRLKTQSGASDANREPFESAESIYEWIQTLNKHNSNQYVEPGIYEFQW</sequence>
<protein>
    <submittedName>
        <fullName evidence="1">SDR family NAD(P)-dependent oxidoreductase</fullName>
    </submittedName>
</protein>
<dbReference type="InterPro" id="IPR052184">
    <property type="entry name" value="SDR_enzymes"/>
</dbReference>
<evidence type="ECO:0000313" key="1">
    <source>
        <dbReference type="EMBL" id="MDY0854919.1"/>
    </source>
</evidence>
<dbReference type="PRINTS" id="PR00081">
    <property type="entry name" value="GDHRDH"/>
</dbReference>
<evidence type="ECO:0000313" key="2">
    <source>
        <dbReference type="Proteomes" id="UP001274571"/>
    </source>
</evidence>
<dbReference type="RefSeq" id="WP_098000778.1">
    <property type="nucleotide sequence ID" value="NZ_JAXCMD010000016.1"/>
</dbReference>
<dbReference type="PANTHER" id="PTHR45458:SF1">
    <property type="entry name" value="SHORT CHAIN DEHYDROGENASE"/>
    <property type="match status" value="1"/>
</dbReference>
<organism evidence="1 2">
    <name type="scientific">Bacillus thuringiensis</name>
    <dbReference type="NCBI Taxonomy" id="1428"/>
    <lineage>
        <taxon>Bacteria</taxon>
        <taxon>Bacillati</taxon>
        <taxon>Bacillota</taxon>
        <taxon>Bacilli</taxon>
        <taxon>Bacillales</taxon>
        <taxon>Bacillaceae</taxon>
        <taxon>Bacillus</taxon>
        <taxon>Bacillus cereus group</taxon>
    </lineage>
</organism>
<dbReference type="EMBL" id="JAXCMD010000016">
    <property type="protein sequence ID" value="MDY0854919.1"/>
    <property type="molecule type" value="Genomic_DNA"/>
</dbReference>
<dbReference type="GO" id="GO:0016616">
    <property type="term" value="F:oxidoreductase activity, acting on the CH-OH group of donors, NAD or NADP as acceptor"/>
    <property type="evidence" value="ECO:0007669"/>
    <property type="project" value="TreeGrafter"/>
</dbReference>
<dbReference type="SUPFAM" id="SSF51735">
    <property type="entry name" value="NAD(P)-binding Rossmann-fold domains"/>
    <property type="match status" value="1"/>
</dbReference>
<dbReference type="InterPro" id="IPR036291">
    <property type="entry name" value="NAD(P)-bd_dom_sf"/>
</dbReference>
<dbReference type="InterPro" id="IPR002347">
    <property type="entry name" value="SDR_fam"/>
</dbReference>